<evidence type="ECO:0000313" key="4">
    <source>
        <dbReference type="EMBL" id="PZD97545.1"/>
    </source>
</evidence>
<dbReference type="Proteomes" id="UP000249522">
    <property type="component" value="Unassembled WGS sequence"/>
</dbReference>
<dbReference type="OrthoDB" id="1930261at2"/>
<proteinExistence type="inferred from homology"/>
<evidence type="ECO:0000256" key="2">
    <source>
        <dbReference type="ARBA" id="ARBA00024325"/>
    </source>
</evidence>
<reference evidence="4 5" key="1">
    <citation type="submission" date="2018-06" db="EMBL/GenBank/DDBJ databases">
        <title>Paenibacillus imtechensis sp. nov.</title>
        <authorList>
            <person name="Pinnaka A.K."/>
            <person name="Singh H."/>
            <person name="Kaur M."/>
        </authorList>
    </citation>
    <scope>NUCLEOTIDE SEQUENCE [LARGE SCALE GENOMIC DNA]</scope>
    <source>
        <strain evidence="4 5">SMB1</strain>
    </source>
</reference>
<dbReference type="EMBL" id="QKRB01000010">
    <property type="protein sequence ID" value="PZD97545.1"/>
    <property type="molecule type" value="Genomic_DNA"/>
</dbReference>
<accession>A0A2W1LRZ1</accession>
<protein>
    <submittedName>
        <fullName evidence="4">Spore coat protein</fullName>
    </submittedName>
</protein>
<dbReference type="Gene3D" id="1.20.1260.10">
    <property type="match status" value="1"/>
</dbReference>
<dbReference type="Pfam" id="PF07875">
    <property type="entry name" value="Coat_F"/>
    <property type="match status" value="1"/>
</dbReference>
<dbReference type="InterPro" id="IPR012851">
    <property type="entry name" value="Spore_coat_CotF-like"/>
</dbReference>
<dbReference type="PANTHER" id="PTHR39183">
    <property type="entry name" value="SPORE COAT PROTEIN F-LIKE PROTEIN YHCQ"/>
    <property type="match status" value="1"/>
</dbReference>
<evidence type="ECO:0000313" key="5">
    <source>
        <dbReference type="Proteomes" id="UP000249522"/>
    </source>
</evidence>
<keyword evidence="5" id="KW-1185">Reference proteome</keyword>
<dbReference type="RefSeq" id="WP_111144906.1">
    <property type="nucleotide sequence ID" value="NZ_QKRB01000010.1"/>
</dbReference>
<keyword evidence="4" id="KW-0167">Capsid protein</keyword>
<comment type="subcellular location">
    <subcellularLocation>
        <location evidence="2">Spore coat</location>
    </subcellularLocation>
</comment>
<dbReference type="InterPro" id="IPR012347">
    <property type="entry name" value="Ferritin-like"/>
</dbReference>
<keyword evidence="4" id="KW-0946">Virion</keyword>
<dbReference type="GO" id="GO:0030435">
    <property type="term" value="P:sporulation resulting in formation of a cellular spore"/>
    <property type="evidence" value="ECO:0007669"/>
    <property type="project" value="UniProtKB-KW"/>
</dbReference>
<dbReference type="PANTHER" id="PTHR39183:SF1">
    <property type="entry name" value="SPORE COAT PROTEIN F-LIKE PROTEIN YHCQ"/>
    <property type="match status" value="1"/>
</dbReference>
<sequence length="99" mass="11307">MNTLIERLAGMADLKDDVIAMEMLTAVKSGVRNYAMAVTETITPEIRDTLTEHLEELITMHERVTTYMINKGLYHPWNVQEQIQVDRKHIAAALKLAKI</sequence>
<keyword evidence="1" id="KW-0749">Sporulation</keyword>
<name>A0A2W1LRZ1_9BACL</name>
<evidence type="ECO:0000256" key="1">
    <source>
        <dbReference type="ARBA" id="ARBA00022969"/>
    </source>
</evidence>
<gene>
    <name evidence="4" type="ORF">DNH61_01330</name>
</gene>
<dbReference type="AlphaFoldDB" id="A0A2W1LRZ1"/>
<comment type="similarity">
    <text evidence="3">Belongs to the CotF family.</text>
</comment>
<organism evidence="4 5">
    <name type="scientific">Paenibacillus sambharensis</name>
    <dbReference type="NCBI Taxonomy" id="1803190"/>
    <lineage>
        <taxon>Bacteria</taxon>
        <taxon>Bacillati</taxon>
        <taxon>Bacillota</taxon>
        <taxon>Bacilli</taxon>
        <taxon>Bacillales</taxon>
        <taxon>Paenibacillaceae</taxon>
        <taxon>Paenibacillus</taxon>
    </lineage>
</organism>
<evidence type="ECO:0000256" key="3">
    <source>
        <dbReference type="ARBA" id="ARBA00024344"/>
    </source>
</evidence>
<comment type="caution">
    <text evidence="4">The sequence shown here is derived from an EMBL/GenBank/DDBJ whole genome shotgun (WGS) entry which is preliminary data.</text>
</comment>